<sequence>MEEDRTLSPSIDVDGTDLHPGRHCNKGEIDRKKQNERERMDQRVKLEQADMDRKVHMAQVEMDFMIKEARVKIDQMLQEQRQHLDRMLMQERDNLDHRLKEEREEMDHIIEMEKWEEEIHGKDINNVLLEEKQGNNAGLASTERLKAFINGSERLTSDTELRMKRARDSSSCSDVSWQPKKHHPDSSNDD</sequence>
<dbReference type="EMBL" id="CM008050">
    <property type="protein sequence ID" value="PVH38873.1"/>
    <property type="molecule type" value="Genomic_DNA"/>
</dbReference>
<evidence type="ECO:0000313" key="3">
    <source>
        <dbReference type="EMBL" id="PVH38873.1"/>
    </source>
</evidence>
<feature type="compositionally biased region" description="Basic and acidic residues" evidence="2">
    <location>
        <begin position="16"/>
        <end position="39"/>
    </location>
</feature>
<reference evidence="3" key="1">
    <citation type="submission" date="2018-04" db="EMBL/GenBank/DDBJ databases">
        <title>WGS assembly of Panicum hallii.</title>
        <authorList>
            <person name="Lovell J."/>
            <person name="Jenkins J."/>
            <person name="Lowry D."/>
            <person name="Mamidi S."/>
            <person name="Sreedasyam A."/>
            <person name="Weng X."/>
            <person name="Barry K."/>
            <person name="Bonette J."/>
            <person name="Campitelli B."/>
            <person name="Daum C."/>
            <person name="Gordon S."/>
            <person name="Gould B."/>
            <person name="Lipzen A."/>
            <person name="Macqueen A."/>
            <person name="Palacio-Mejia J."/>
            <person name="Plott C."/>
            <person name="Shakirov E."/>
            <person name="Shu S."/>
            <person name="Yoshinaga Y."/>
            <person name="Zane M."/>
            <person name="Rokhsar D."/>
            <person name="Grimwood J."/>
            <person name="Schmutz J."/>
            <person name="Juenger T."/>
        </authorList>
    </citation>
    <scope>NUCLEOTIDE SEQUENCE [LARGE SCALE GENOMIC DNA]</scope>
    <source>
        <strain evidence="3">FIL2</strain>
    </source>
</reference>
<organism evidence="3">
    <name type="scientific">Panicum hallii</name>
    <dbReference type="NCBI Taxonomy" id="206008"/>
    <lineage>
        <taxon>Eukaryota</taxon>
        <taxon>Viridiplantae</taxon>
        <taxon>Streptophyta</taxon>
        <taxon>Embryophyta</taxon>
        <taxon>Tracheophyta</taxon>
        <taxon>Spermatophyta</taxon>
        <taxon>Magnoliopsida</taxon>
        <taxon>Liliopsida</taxon>
        <taxon>Poales</taxon>
        <taxon>Poaceae</taxon>
        <taxon>PACMAD clade</taxon>
        <taxon>Panicoideae</taxon>
        <taxon>Panicodae</taxon>
        <taxon>Paniceae</taxon>
        <taxon>Panicinae</taxon>
        <taxon>Panicum</taxon>
        <taxon>Panicum sect. Panicum</taxon>
    </lineage>
</organism>
<protein>
    <submittedName>
        <fullName evidence="3">Uncharacterized protein</fullName>
    </submittedName>
</protein>
<name>A0A2T8IMG9_9POAL</name>
<evidence type="ECO:0000256" key="2">
    <source>
        <dbReference type="SAM" id="MobiDB-lite"/>
    </source>
</evidence>
<keyword evidence="1" id="KW-0175">Coiled coil</keyword>
<dbReference type="Proteomes" id="UP000243499">
    <property type="component" value="Chromosome 5"/>
</dbReference>
<dbReference type="Gramene" id="PVH38873">
    <property type="protein sequence ID" value="PVH38873"/>
    <property type="gene ID" value="PAHAL_5G374100"/>
</dbReference>
<gene>
    <name evidence="3" type="ORF">PAHAL_5G374100</name>
</gene>
<dbReference type="AlphaFoldDB" id="A0A2T8IMG9"/>
<feature type="coiled-coil region" evidence="1">
    <location>
        <begin position="66"/>
        <end position="132"/>
    </location>
</feature>
<feature type="region of interest" description="Disordered" evidence="2">
    <location>
        <begin position="1"/>
        <end position="39"/>
    </location>
</feature>
<proteinExistence type="predicted"/>
<feature type="compositionally biased region" description="Basic and acidic residues" evidence="2">
    <location>
        <begin position="155"/>
        <end position="168"/>
    </location>
</feature>
<feature type="region of interest" description="Disordered" evidence="2">
    <location>
        <begin position="150"/>
        <end position="190"/>
    </location>
</feature>
<evidence type="ECO:0000256" key="1">
    <source>
        <dbReference type="SAM" id="Coils"/>
    </source>
</evidence>
<accession>A0A2T8IMG9</accession>